<name>A0ABZ1RE24_9ACTN</name>
<evidence type="ECO:0000313" key="2">
    <source>
        <dbReference type="EMBL" id="WUO44981.1"/>
    </source>
</evidence>
<dbReference type="InterPro" id="IPR034660">
    <property type="entry name" value="DinB/YfiT-like"/>
</dbReference>
<keyword evidence="3" id="KW-1185">Reference proteome</keyword>
<gene>
    <name evidence="2" type="ORF">OHU17_03665</name>
</gene>
<dbReference type="Pfam" id="PF11716">
    <property type="entry name" value="MDMPI_N"/>
    <property type="match status" value="1"/>
</dbReference>
<dbReference type="SUPFAM" id="SSF109854">
    <property type="entry name" value="DinB/YfiT-like putative metalloenzymes"/>
    <property type="match status" value="1"/>
</dbReference>
<dbReference type="NCBIfam" id="TIGR03086">
    <property type="entry name" value="TIGR03086 family metal-binding protein"/>
    <property type="match status" value="1"/>
</dbReference>
<dbReference type="RefSeq" id="WP_037798918.1">
    <property type="nucleotide sequence ID" value="NZ_BMVE01000003.1"/>
</dbReference>
<feature type="domain" description="Mycothiol-dependent maleylpyruvate isomerase metal-binding" evidence="1">
    <location>
        <begin position="11"/>
        <end position="129"/>
    </location>
</feature>
<dbReference type="InterPro" id="IPR024344">
    <property type="entry name" value="MDMPI_metal-binding"/>
</dbReference>
<dbReference type="Gene3D" id="1.20.120.450">
    <property type="entry name" value="dinb family like domain"/>
    <property type="match status" value="1"/>
</dbReference>
<reference evidence="2" key="1">
    <citation type="submission" date="2022-10" db="EMBL/GenBank/DDBJ databases">
        <title>The complete genomes of actinobacterial strains from the NBC collection.</title>
        <authorList>
            <person name="Joergensen T.S."/>
            <person name="Alvarez Arevalo M."/>
            <person name="Sterndorff E.B."/>
            <person name="Faurdal D."/>
            <person name="Vuksanovic O."/>
            <person name="Mourched A.-S."/>
            <person name="Charusanti P."/>
            <person name="Shaw S."/>
            <person name="Blin K."/>
            <person name="Weber T."/>
        </authorList>
    </citation>
    <scope>NUCLEOTIDE SEQUENCE</scope>
    <source>
        <strain evidence="2">NBC_00283</strain>
    </source>
</reference>
<evidence type="ECO:0000259" key="1">
    <source>
        <dbReference type="Pfam" id="PF11716"/>
    </source>
</evidence>
<accession>A0ABZ1RE24</accession>
<dbReference type="InterPro" id="IPR017517">
    <property type="entry name" value="Maleyloyr_isom"/>
</dbReference>
<evidence type="ECO:0000313" key="3">
    <source>
        <dbReference type="Proteomes" id="UP001432075"/>
    </source>
</evidence>
<sequence>MNDSSISSLLGAAAARTVPVVRTVREERLGDPTPCSGYDVRGLLEHLFDVMVNFEGLARKEPSAFEKEPERLKGDPEWRDRFAGQADRLVAAWAEPGAEEGTTGAMDQPARLVGTIMLLDLTVHGWDLARASGQRFTPDPAGVEVLSGVIDRLAPFARDAGLFGEPKPAAADASRFEVLLAATGRDPGWQPAG</sequence>
<dbReference type="NCBIfam" id="TIGR03083">
    <property type="entry name" value="maleylpyruvate isomerase family mycothiol-dependent enzyme"/>
    <property type="match status" value="1"/>
</dbReference>
<organism evidence="2 3">
    <name type="scientific">Streptomyces goshikiensis</name>
    <dbReference type="NCBI Taxonomy" id="1942"/>
    <lineage>
        <taxon>Bacteria</taxon>
        <taxon>Bacillati</taxon>
        <taxon>Actinomycetota</taxon>
        <taxon>Actinomycetes</taxon>
        <taxon>Kitasatosporales</taxon>
        <taxon>Streptomycetaceae</taxon>
        <taxon>Streptomyces</taxon>
    </lineage>
</organism>
<proteinExistence type="predicted"/>
<protein>
    <submittedName>
        <fullName evidence="2">TIGR03086 family metal-binding protein</fullName>
    </submittedName>
</protein>
<dbReference type="InterPro" id="IPR017520">
    <property type="entry name" value="CHP03086"/>
</dbReference>
<dbReference type="Proteomes" id="UP001432075">
    <property type="component" value="Chromosome"/>
</dbReference>
<dbReference type="GeneID" id="91413272"/>
<dbReference type="EMBL" id="CP108057">
    <property type="protein sequence ID" value="WUO44981.1"/>
    <property type="molecule type" value="Genomic_DNA"/>
</dbReference>